<organism evidence="1">
    <name type="scientific">Thermogemmatispora argillosa</name>
    <dbReference type="NCBI Taxonomy" id="2045280"/>
    <lineage>
        <taxon>Bacteria</taxon>
        <taxon>Bacillati</taxon>
        <taxon>Chloroflexota</taxon>
        <taxon>Ktedonobacteria</taxon>
        <taxon>Thermogemmatisporales</taxon>
        <taxon>Thermogemmatisporaceae</taxon>
        <taxon>Thermogemmatispora</taxon>
    </lineage>
</organism>
<sequence>MSGSGERCGLLPLSEKGRRMMAESEVARLLEQIERAYEAAFRGLAGLACYARHDFINARMQHIGELGHELSLYVGSERALTAVLEIHDRCVRRYLCHDSGGSGSGEPGARGE</sequence>
<accession>A0A455T495</accession>
<dbReference type="EMBL" id="AP019377">
    <property type="protein sequence ID" value="BBH95357.1"/>
    <property type="molecule type" value="Genomic_DNA"/>
</dbReference>
<proteinExistence type="predicted"/>
<name>A0A455T495_9CHLR</name>
<evidence type="ECO:0000313" key="1">
    <source>
        <dbReference type="EMBL" id="BBH95357.1"/>
    </source>
</evidence>
<reference evidence="1" key="1">
    <citation type="submission" date="2018-12" db="EMBL/GenBank/DDBJ databases">
        <title>Novel natural products biosynthetic potential of the class Ktedonobacteria.</title>
        <authorList>
            <person name="Zheng Y."/>
            <person name="Saitou A."/>
            <person name="Wang C.M."/>
            <person name="Toyoda A."/>
            <person name="Minakuchi Y."/>
            <person name="Sekiguchi Y."/>
            <person name="Ueda K."/>
            <person name="Takano H."/>
            <person name="Sakai Y."/>
            <person name="Yokota A."/>
            <person name="Yabe S."/>
        </authorList>
    </citation>
    <scope>NUCLEOTIDE SEQUENCE</scope>
    <source>
        <strain evidence="1">A3-2</strain>
    </source>
</reference>
<gene>
    <name evidence="1" type="ORF">KTA_35560</name>
</gene>
<dbReference type="AlphaFoldDB" id="A0A455T495"/>
<protein>
    <submittedName>
        <fullName evidence="1">Uncharacterized protein</fullName>
    </submittedName>
</protein>